<dbReference type="PROSITE" id="PS50112">
    <property type="entry name" value="PAS"/>
    <property type="match status" value="1"/>
</dbReference>
<evidence type="ECO:0000259" key="13">
    <source>
        <dbReference type="PROSITE" id="PS50113"/>
    </source>
</evidence>
<evidence type="ECO:0000256" key="7">
    <source>
        <dbReference type="ARBA" id="ARBA00022737"/>
    </source>
</evidence>
<keyword evidence="7" id="KW-0677">Repeat</keyword>
<evidence type="ECO:0000256" key="11">
    <source>
        <dbReference type="ARBA" id="ARBA00023026"/>
    </source>
</evidence>
<evidence type="ECO:0000313" key="14">
    <source>
        <dbReference type="EMBL" id="QNN68069.1"/>
    </source>
</evidence>
<dbReference type="Gene3D" id="3.30.565.10">
    <property type="entry name" value="Histidine kinase-like ATPase, C-terminal domain"/>
    <property type="match status" value="1"/>
</dbReference>
<dbReference type="KEGG" id="slut:H9L13_04015"/>
<accession>A0A7G9SJP4</accession>
<dbReference type="RefSeq" id="WP_187539239.1">
    <property type="nucleotide sequence ID" value="NZ_BAABJT010000001.1"/>
</dbReference>
<evidence type="ECO:0000313" key="15">
    <source>
        <dbReference type="Proteomes" id="UP000515971"/>
    </source>
</evidence>
<evidence type="ECO:0000256" key="5">
    <source>
        <dbReference type="ARBA" id="ARBA00022643"/>
    </source>
</evidence>
<dbReference type="EC" id="2.7.13.3" evidence="2"/>
<dbReference type="GO" id="GO:0006355">
    <property type="term" value="P:regulation of DNA-templated transcription"/>
    <property type="evidence" value="ECO:0007669"/>
    <property type="project" value="InterPro"/>
</dbReference>
<dbReference type="InterPro" id="IPR013767">
    <property type="entry name" value="PAS_fold"/>
</dbReference>
<evidence type="ECO:0000259" key="12">
    <source>
        <dbReference type="PROSITE" id="PS50112"/>
    </source>
</evidence>
<dbReference type="Pfam" id="PF07536">
    <property type="entry name" value="HWE_HK"/>
    <property type="match status" value="1"/>
</dbReference>
<dbReference type="GO" id="GO:0005524">
    <property type="term" value="F:ATP binding"/>
    <property type="evidence" value="ECO:0007669"/>
    <property type="project" value="UniProtKB-KW"/>
</dbReference>
<organism evidence="14 15">
    <name type="scientific">Sphingomonas lutea</name>
    <dbReference type="NCBI Taxonomy" id="1045317"/>
    <lineage>
        <taxon>Bacteria</taxon>
        <taxon>Pseudomonadati</taxon>
        <taxon>Pseudomonadota</taxon>
        <taxon>Alphaproteobacteria</taxon>
        <taxon>Sphingomonadales</taxon>
        <taxon>Sphingomonadaceae</taxon>
        <taxon>Sphingomonas</taxon>
    </lineage>
</organism>
<dbReference type="SUPFAM" id="SSF55874">
    <property type="entry name" value="ATPase domain of HSP90 chaperone/DNA topoisomerase II/histidine kinase"/>
    <property type="match status" value="1"/>
</dbReference>
<dbReference type="Gene3D" id="3.30.450.20">
    <property type="entry name" value="PAS domain"/>
    <property type="match status" value="1"/>
</dbReference>
<keyword evidence="5" id="KW-0288">FMN</keyword>
<evidence type="ECO:0000256" key="3">
    <source>
        <dbReference type="ARBA" id="ARBA00022553"/>
    </source>
</evidence>
<evidence type="ECO:0000256" key="8">
    <source>
        <dbReference type="ARBA" id="ARBA00022741"/>
    </source>
</evidence>
<dbReference type="Proteomes" id="UP000515971">
    <property type="component" value="Chromosome"/>
</dbReference>
<dbReference type="SUPFAM" id="SSF55785">
    <property type="entry name" value="PYP-like sensor domain (PAS domain)"/>
    <property type="match status" value="1"/>
</dbReference>
<evidence type="ECO:0000256" key="9">
    <source>
        <dbReference type="ARBA" id="ARBA00022777"/>
    </source>
</evidence>
<dbReference type="EMBL" id="CP060718">
    <property type="protein sequence ID" value="QNN68069.1"/>
    <property type="molecule type" value="Genomic_DNA"/>
</dbReference>
<keyword evidence="15" id="KW-1185">Reference proteome</keyword>
<dbReference type="PANTHER" id="PTHR41523">
    <property type="entry name" value="TWO-COMPONENT SYSTEM SENSOR PROTEIN"/>
    <property type="match status" value="1"/>
</dbReference>
<evidence type="ECO:0000256" key="6">
    <source>
        <dbReference type="ARBA" id="ARBA00022679"/>
    </source>
</evidence>
<evidence type="ECO:0000256" key="2">
    <source>
        <dbReference type="ARBA" id="ARBA00012438"/>
    </source>
</evidence>
<proteinExistence type="predicted"/>
<evidence type="ECO:0000256" key="10">
    <source>
        <dbReference type="ARBA" id="ARBA00022840"/>
    </source>
</evidence>
<keyword evidence="11" id="KW-0843">Virulence</keyword>
<comment type="catalytic activity">
    <reaction evidence="1">
        <text>ATP + protein L-histidine = ADP + protein N-phospho-L-histidine.</text>
        <dbReference type="EC" id="2.7.13.3"/>
    </reaction>
</comment>
<keyword evidence="3" id="KW-0597">Phosphoprotein</keyword>
<feature type="domain" description="PAC" evidence="13">
    <location>
        <begin position="72"/>
        <end position="122"/>
    </location>
</feature>
<dbReference type="NCBIfam" id="TIGR00229">
    <property type="entry name" value="sensory_box"/>
    <property type="match status" value="1"/>
</dbReference>
<keyword evidence="4" id="KW-0285">Flavoprotein</keyword>
<dbReference type="CDD" id="cd00130">
    <property type="entry name" value="PAS"/>
    <property type="match status" value="1"/>
</dbReference>
<keyword evidence="6" id="KW-0808">Transferase</keyword>
<sequence length="307" mass="33911">MLDTALDAVCVMDSSGIVVGWNEHAAECFGWRRDEAMGRRLSDLIVPEPLRAAHEAGIVHFLATGEGPVLNRRIEVPALHRDNNQITVELSVTATEQFGERLFIGFIRDISDRRAATERQQRLLQESDHRVKNMLTVVAAIAHQTARASPDVDAFIKTFNGRLEALARSHALLANKAWDEVALTSLAEQVLSADVAMGRARFGGPEILLPPARVLGLSMILHELYTNAVKYGALCTDRGRIDLDWDRKGEEVELVWVETGPPCPRATTSTGFGQRMIAMAVEADLNGSIERDWRPDGLTAVIRFPID</sequence>
<protein>
    <recommendedName>
        <fullName evidence="2">histidine kinase</fullName>
        <ecNumber evidence="2">2.7.13.3</ecNumber>
    </recommendedName>
</protein>
<dbReference type="PROSITE" id="PS50113">
    <property type="entry name" value="PAC"/>
    <property type="match status" value="1"/>
</dbReference>
<feature type="domain" description="PAS" evidence="12">
    <location>
        <begin position="1"/>
        <end position="65"/>
    </location>
</feature>
<dbReference type="InterPro" id="IPR036890">
    <property type="entry name" value="HATPase_C_sf"/>
</dbReference>
<gene>
    <name evidence="14" type="ORF">H9L13_04015</name>
</gene>
<dbReference type="AlphaFoldDB" id="A0A7G9SJP4"/>
<name>A0A7G9SJP4_9SPHN</name>
<dbReference type="SMART" id="SM00911">
    <property type="entry name" value="HWE_HK"/>
    <property type="match status" value="1"/>
</dbReference>
<reference evidence="14 15" key="1">
    <citation type="submission" date="2020-08" db="EMBL/GenBank/DDBJ databases">
        <title>Genome sequence of Sphingomonas lutea KCTC 23642T.</title>
        <authorList>
            <person name="Hyun D.-W."/>
            <person name="Bae J.-W."/>
        </authorList>
    </citation>
    <scope>NUCLEOTIDE SEQUENCE [LARGE SCALE GENOMIC DNA]</scope>
    <source>
        <strain evidence="14 15">KCTC 23642</strain>
    </source>
</reference>
<evidence type="ECO:0000256" key="1">
    <source>
        <dbReference type="ARBA" id="ARBA00000085"/>
    </source>
</evidence>
<dbReference type="InterPro" id="IPR011102">
    <property type="entry name" value="Sig_transdc_His_kinase_HWE"/>
</dbReference>
<evidence type="ECO:0000256" key="4">
    <source>
        <dbReference type="ARBA" id="ARBA00022630"/>
    </source>
</evidence>
<dbReference type="InterPro" id="IPR035965">
    <property type="entry name" value="PAS-like_dom_sf"/>
</dbReference>
<dbReference type="PANTHER" id="PTHR41523:SF8">
    <property type="entry name" value="ETHYLENE RESPONSE SENSOR PROTEIN"/>
    <property type="match status" value="1"/>
</dbReference>
<keyword evidence="10" id="KW-0067">ATP-binding</keyword>
<keyword evidence="8" id="KW-0547">Nucleotide-binding</keyword>
<dbReference type="Pfam" id="PF00989">
    <property type="entry name" value="PAS"/>
    <property type="match status" value="1"/>
</dbReference>
<dbReference type="InterPro" id="IPR000700">
    <property type="entry name" value="PAS-assoc_C"/>
</dbReference>
<keyword evidence="9" id="KW-0418">Kinase</keyword>
<dbReference type="InterPro" id="IPR000014">
    <property type="entry name" value="PAS"/>
</dbReference>
<dbReference type="GO" id="GO:0004673">
    <property type="term" value="F:protein histidine kinase activity"/>
    <property type="evidence" value="ECO:0007669"/>
    <property type="project" value="UniProtKB-EC"/>
</dbReference>